<feature type="region of interest" description="Disordered" evidence="6">
    <location>
        <begin position="338"/>
        <end position="379"/>
    </location>
</feature>
<dbReference type="Proteomes" id="UP000708148">
    <property type="component" value="Unassembled WGS sequence"/>
</dbReference>
<proteinExistence type="predicted"/>
<evidence type="ECO:0000313" key="8">
    <source>
        <dbReference type="EMBL" id="CAD7698332.1"/>
    </source>
</evidence>
<dbReference type="InterPro" id="IPR001471">
    <property type="entry name" value="AP2/ERF_dom"/>
</dbReference>
<dbReference type="InterPro" id="IPR036955">
    <property type="entry name" value="AP2/ERF_dom_sf"/>
</dbReference>
<dbReference type="AlphaFoldDB" id="A0A8S1ITF8"/>
<evidence type="ECO:0000313" key="9">
    <source>
        <dbReference type="Proteomes" id="UP000708148"/>
    </source>
</evidence>
<dbReference type="Gene3D" id="2.40.330.10">
    <property type="entry name" value="DNA-binding pseudobarrel domain"/>
    <property type="match status" value="1"/>
</dbReference>
<dbReference type="OrthoDB" id="49610at2759"/>
<evidence type="ECO:0000256" key="1">
    <source>
        <dbReference type="ARBA" id="ARBA00004123"/>
    </source>
</evidence>
<evidence type="ECO:0000256" key="6">
    <source>
        <dbReference type="SAM" id="MobiDB-lite"/>
    </source>
</evidence>
<dbReference type="EMBL" id="CAJHUC010000810">
    <property type="protein sequence ID" value="CAD7698332.1"/>
    <property type="molecule type" value="Genomic_DNA"/>
</dbReference>
<dbReference type="SUPFAM" id="SSF54171">
    <property type="entry name" value="DNA-binding domain"/>
    <property type="match status" value="1"/>
</dbReference>
<dbReference type="GO" id="GO:0003700">
    <property type="term" value="F:DNA-binding transcription factor activity"/>
    <property type="evidence" value="ECO:0007669"/>
    <property type="project" value="InterPro"/>
</dbReference>
<evidence type="ECO:0000256" key="3">
    <source>
        <dbReference type="ARBA" id="ARBA00023125"/>
    </source>
</evidence>
<keyword evidence="2" id="KW-0805">Transcription regulation</keyword>
<evidence type="ECO:0000256" key="4">
    <source>
        <dbReference type="ARBA" id="ARBA00023163"/>
    </source>
</evidence>
<evidence type="ECO:0000259" key="7">
    <source>
        <dbReference type="PROSITE" id="PS51032"/>
    </source>
</evidence>
<keyword evidence="5" id="KW-0539">Nucleus</keyword>
<name>A0A8S1ITF8_9CHLO</name>
<feature type="region of interest" description="Disordered" evidence="6">
    <location>
        <begin position="84"/>
        <end position="143"/>
    </location>
</feature>
<dbReference type="SMART" id="SM00380">
    <property type="entry name" value="AP2"/>
    <property type="match status" value="1"/>
</dbReference>
<dbReference type="GO" id="GO:0003677">
    <property type="term" value="F:DNA binding"/>
    <property type="evidence" value="ECO:0007669"/>
    <property type="project" value="UniProtKB-KW"/>
</dbReference>
<reference evidence="8" key="1">
    <citation type="submission" date="2020-12" db="EMBL/GenBank/DDBJ databases">
        <authorList>
            <person name="Iha C."/>
        </authorList>
    </citation>
    <scope>NUCLEOTIDE SEQUENCE</scope>
</reference>
<evidence type="ECO:0000256" key="5">
    <source>
        <dbReference type="ARBA" id="ARBA00023242"/>
    </source>
</evidence>
<dbReference type="InterPro" id="IPR015300">
    <property type="entry name" value="DNA-bd_pseudobarrel_sf"/>
</dbReference>
<comment type="caution">
    <text evidence="8">The sequence shown here is derived from an EMBL/GenBank/DDBJ whole genome shotgun (WGS) entry which is preliminary data.</text>
</comment>
<keyword evidence="3" id="KW-0238">DNA-binding</keyword>
<comment type="subcellular location">
    <subcellularLocation>
        <location evidence="1">Nucleus</location>
    </subcellularLocation>
</comment>
<feature type="domain" description="AP2/ERF" evidence="7">
    <location>
        <begin position="154"/>
        <end position="237"/>
    </location>
</feature>
<dbReference type="PROSITE" id="PS51032">
    <property type="entry name" value="AP2_ERF"/>
    <property type="match status" value="1"/>
</dbReference>
<dbReference type="SUPFAM" id="SSF101936">
    <property type="entry name" value="DNA-binding pseudobarrel domain"/>
    <property type="match status" value="1"/>
</dbReference>
<evidence type="ECO:0000256" key="2">
    <source>
        <dbReference type="ARBA" id="ARBA00023015"/>
    </source>
</evidence>
<protein>
    <recommendedName>
        <fullName evidence="7">AP2/ERF domain-containing protein</fullName>
    </recommendedName>
</protein>
<organism evidence="8 9">
    <name type="scientific">Ostreobium quekettii</name>
    <dbReference type="NCBI Taxonomy" id="121088"/>
    <lineage>
        <taxon>Eukaryota</taxon>
        <taxon>Viridiplantae</taxon>
        <taxon>Chlorophyta</taxon>
        <taxon>core chlorophytes</taxon>
        <taxon>Ulvophyceae</taxon>
        <taxon>TCBD clade</taxon>
        <taxon>Bryopsidales</taxon>
        <taxon>Ostreobineae</taxon>
        <taxon>Ostreobiaceae</taxon>
        <taxon>Ostreobium</taxon>
    </lineage>
</organism>
<sequence length="545" mass="59603">MAAHAWDVASLKRTMQMGRSLSSAKLNFPLAYYMASEGLMTTLVQSSFETVMHQLRTASDTGRNAGMEDLMKIKSSVAPLWRKTQKFGGEGAPEQPERRDSADAEADAWPIPCFDDGVDGGEGTEPPQGDGHGCKPESEDQRAVGELYTRPVKQLRTLHTGTRAAQNSWIKRIRDDQKFKGVYFSRDGVPYSKVELEGKYHYLGRFETMEEAARAYDLATLKRAMLHNQNAVSLNFPVEDYTEDEELMQFLKSANCDEVASFVRSLAGNKRAAKAEPLPKVSQRRQRSGEETDTALAGTPCFERTGPDQEVPLPGWLKGEEVEGDLHDAAHNLLGLSEAAGPTGEQGPNDGVKASECGPTGPQQGGPGCKPDSAAQRSPEIRQKMDSAGMGSGAVPHTRPGSQTVLLNKKVCDPKLASGMVGTHGWVRLSQAAFAVHVTDHCTSNSQVLKTLPAAMASWLDSRQGKTHMLELMDTSGKHQYHVSCTRSNGVSQLTAGWSHFVQEVNLVVDDVLLLVRSECPWKLIYAVFRMPQAIKVRIGFFPSL</sequence>
<dbReference type="GO" id="GO:0005634">
    <property type="term" value="C:nucleus"/>
    <property type="evidence" value="ECO:0007669"/>
    <property type="project" value="UniProtKB-SubCell"/>
</dbReference>
<keyword evidence="9" id="KW-1185">Reference proteome</keyword>
<feature type="compositionally biased region" description="Basic and acidic residues" evidence="6">
    <location>
        <begin position="132"/>
        <end position="143"/>
    </location>
</feature>
<dbReference type="Gene3D" id="3.30.730.10">
    <property type="entry name" value="AP2/ERF domain"/>
    <property type="match status" value="1"/>
</dbReference>
<gene>
    <name evidence="8" type="ORF">OSTQU699_LOCUS3693</name>
</gene>
<accession>A0A8S1ITF8</accession>
<keyword evidence="4" id="KW-0804">Transcription</keyword>
<dbReference type="InterPro" id="IPR016177">
    <property type="entry name" value="DNA-bd_dom_sf"/>
</dbReference>
<feature type="region of interest" description="Disordered" evidence="6">
    <location>
        <begin position="273"/>
        <end position="315"/>
    </location>
</feature>